<accession>A0A1G8F419</accession>
<keyword evidence="2" id="KW-1185">Reference proteome</keyword>
<dbReference type="AlphaFoldDB" id="A0A1G8F419"/>
<dbReference type="EMBL" id="FNDD01000028">
    <property type="protein sequence ID" value="SDH76890.1"/>
    <property type="molecule type" value="Genomic_DNA"/>
</dbReference>
<organism evidence="1 2">
    <name type="scientific">Vibrio xiamenensis</name>
    <dbReference type="NCBI Taxonomy" id="861298"/>
    <lineage>
        <taxon>Bacteria</taxon>
        <taxon>Pseudomonadati</taxon>
        <taxon>Pseudomonadota</taxon>
        <taxon>Gammaproteobacteria</taxon>
        <taxon>Vibrionales</taxon>
        <taxon>Vibrionaceae</taxon>
        <taxon>Vibrio</taxon>
    </lineage>
</organism>
<dbReference type="OrthoDB" id="5880742at2"/>
<dbReference type="Proteomes" id="UP000198854">
    <property type="component" value="Unassembled WGS sequence"/>
</dbReference>
<protein>
    <submittedName>
        <fullName evidence="1">Uncharacterized protein</fullName>
    </submittedName>
</protein>
<dbReference type="STRING" id="861298.SAMN04488136_12845"/>
<reference evidence="1 2" key="1">
    <citation type="submission" date="2016-10" db="EMBL/GenBank/DDBJ databases">
        <authorList>
            <person name="de Groot N.N."/>
        </authorList>
    </citation>
    <scope>NUCLEOTIDE SEQUENCE [LARGE SCALE GENOMIC DNA]</scope>
    <source>
        <strain evidence="1 2">CGMCC 1.10228</strain>
    </source>
</reference>
<evidence type="ECO:0000313" key="2">
    <source>
        <dbReference type="Proteomes" id="UP000198854"/>
    </source>
</evidence>
<dbReference type="RefSeq" id="WP_093277828.1">
    <property type="nucleotide sequence ID" value="NZ_FNDD01000028.1"/>
</dbReference>
<evidence type="ECO:0000313" key="1">
    <source>
        <dbReference type="EMBL" id="SDH76890.1"/>
    </source>
</evidence>
<proteinExistence type="predicted"/>
<gene>
    <name evidence="1" type="ORF">SAMN04488136_12845</name>
</gene>
<name>A0A1G8F419_9VIBR</name>
<sequence>MSEYYFVREASSIPRYIFSDKFSDAVPNSAFTYPSKEIDLYVDLKPKDEYLFPDSFDLPSYSIIKSLFENINLKNIYGVNWIEIRLIDKKIENFFMLQIANEIKIIDRVKSVTQEIMDFGTEDETIFGIEKLVLDERVMNDIPRDKRLIVTDPAWHEVFFHKTIVEEIEKISLVSTKFIPAEGYSEF</sequence>